<accession>A0A0E0LCA8</accession>
<dbReference type="STRING" id="4537.A0A0E0LCA8"/>
<keyword evidence="3" id="KW-1185">Reference proteome</keyword>
<reference evidence="2" key="1">
    <citation type="submission" date="2015-04" db="UniProtKB">
        <authorList>
            <consortium name="EnsemblPlants"/>
        </authorList>
    </citation>
    <scope>IDENTIFICATION</scope>
</reference>
<sequence>MSLGDLTIRLPPFGDFAKLSVMRLTNFRLDTHCDLGDVVSSERCLLLQQLTLCNPQGLSNVAIDSKNLLIIELAELEELQQLTISAPMLGTLRVVRCRVTAAASHLCSGVGETWSDGWNTFRDSTSLAFWCMYAPPNLVSFQYQDSMSLLQHFKAAPNVERSLIYPSSMVDCQFLMENMNTLPAIEILSLRPAAAESTGVRHTGQVPCDDVSHSSMHPVWNRCVHAGSCFTTCPRRTSPRQIAHSPSSSSPAFLLHAYAGMTATTKTDDDDDAPSPRRPSPSAGASRGSAAAATDAGCCTGRVVVTAGPAAAAAPSMLSLGSWMHRRAVTTARSRSTQRAPARYSMTATTAPAGRTTTSARTGERKRSDPTNTTNKSSVGDHYYKMVFPDG</sequence>
<dbReference type="HOGENOM" id="CLU_706731_0_0_1"/>
<feature type="region of interest" description="Disordered" evidence="1">
    <location>
        <begin position="329"/>
        <end position="382"/>
    </location>
</feature>
<dbReference type="eggNOG" id="ENOG502QWF7">
    <property type="taxonomic scope" value="Eukaryota"/>
</dbReference>
<reference evidence="2" key="2">
    <citation type="submission" date="2018-05" db="EMBL/GenBank/DDBJ databases">
        <title>OpunRS2 (Oryza punctata Reference Sequence Version 2).</title>
        <authorList>
            <person name="Zhang J."/>
            <person name="Kudrna D."/>
            <person name="Lee S."/>
            <person name="Talag J."/>
            <person name="Welchert J."/>
            <person name="Wing R.A."/>
        </authorList>
    </citation>
    <scope>NUCLEOTIDE SEQUENCE [LARGE SCALE GENOMIC DNA]</scope>
</reference>
<feature type="compositionally biased region" description="Low complexity" evidence="1">
    <location>
        <begin position="329"/>
        <end position="361"/>
    </location>
</feature>
<dbReference type="Gramene" id="OPUNC06G15740.1">
    <property type="protein sequence ID" value="OPUNC06G15740.1"/>
    <property type="gene ID" value="OPUNC06G15740"/>
</dbReference>
<dbReference type="EnsemblPlants" id="OPUNC06G15740.1">
    <property type="protein sequence ID" value="OPUNC06G15740.1"/>
    <property type="gene ID" value="OPUNC06G15740"/>
</dbReference>
<evidence type="ECO:0000256" key="1">
    <source>
        <dbReference type="SAM" id="MobiDB-lite"/>
    </source>
</evidence>
<proteinExistence type="predicted"/>
<name>A0A0E0LCA8_ORYPU</name>
<protein>
    <submittedName>
        <fullName evidence="2">Uncharacterized protein</fullName>
    </submittedName>
</protein>
<feature type="region of interest" description="Disordered" evidence="1">
    <location>
        <begin position="264"/>
        <end position="289"/>
    </location>
</feature>
<evidence type="ECO:0000313" key="2">
    <source>
        <dbReference type="EnsemblPlants" id="OPUNC06G15740.1"/>
    </source>
</evidence>
<evidence type="ECO:0000313" key="3">
    <source>
        <dbReference type="Proteomes" id="UP000026962"/>
    </source>
</evidence>
<organism evidence="2">
    <name type="scientific">Oryza punctata</name>
    <name type="common">Red rice</name>
    <dbReference type="NCBI Taxonomy" id="4537"/>
    <lineage>
        <taxon>Eukaryota</taxon>
        <taxon>Viridiplantae</taxon>
        <taxon>Streptophyta</taxon>
        <taxon>Embryophyta</taxon>
        <taxon>Tracheophyta</taxon>
        <taxon>Spermatophyta</taxon>
        <taxon>Magnoliopsida</taxon>
        <taxon>Liliopsida</taxon>
        <taxon>Poales</taxon>
        <taxon>Poaceae</taxon>
        <taxon>BOP clade</taxon>
        <taxon>Oryzoideae</taxon>
        <taxon>Oryzeae</taxon>
        <taxon>Oryzinae</taxon>
        <taxon>Oryza</taxon>
    </lineage>
</organism>
<feature type="compositionally biased region" description="Low complexity" evidence="1">
    <location>
        <begin position="280"/>
        <end position="289"/>
    </location>
</feature>
<dbReference type="AlphaFoldDB" id="A0A0E0LCA8"/>
<dbReference type="Proteomes" id="UP000026962">
    <property type="component" value="Chromosome 6"/>
</dbReference>